<dbReference type="Gene3D" id="3.30.70.360">
    <property type="match status" value="1"/>
</dbReference>
<feature type="region of interest" description="Disordered" evidence="1">
    <location>
        <begin position="283"/>
        <end position="305"/>
    </location>
</feature>
<reference evidence="4" key="1">
    <citation type="journal article" date="2019" name="Int. J. Syst. Evol. Microbiol.">
        <title>The Global Catalogue of Microorganisms (GCM) 10K type strain sequencing project: providing services to taxonomists for standard genome sequencing and annotation.</title>
        <authorList>
            <consortium name="The Broad Institute Genomics Platform"/>
            <consortium name="The Broad Institute Genome Sequencing Center for Infectious Disease"/>
            <person name="Wu L."/>
            <person name="Ma J."/>
        </authorList>
    </citation>
    <scope>NUCLEOTIDE SEQUENCE [LARGE SCALE GENOMIC DNA]</scope>
    <source>
        <strain evidence="4">JCM 16114</strain>
    </source>
</reference>
<feature type="domain" description="Peptidase M20 dimerisation" evidence="2">
    <location>
        <begin position="189"/>
        <end position="283"/>
    </location>
</feature>
<name>A0ABN3CSY0_9ACTN</name>
<evidence type="ECO:0000259" key="2">
    <source>
        <dbReference type="Pfam" id="PF07687"/>
    </source>
</evidence>
<keyword evidence="4" id="KW-1185">Reference proteome</keyword>
<dbReference type="PANTHER" id="PTHR11014:SF63">
    <property type="entry name" value="METALLOPEPTIDASE, PUTATIVE (AFU_ORTHOLOGUE AFUA_6G09600)-RELATED"/>
    <property type="match status" value="1"/>
</dbReference>
<gene>
    <name evidence="3" type="ORF">GCM10009850_080360</name>
</gene>
<dbReference type="InterPro" id="IPR017439">
    <property type="entry name" value="Amidohydrolase"/>
</dbReference>
<dbReference type="NCBIfam" id="TIGR01891">
    <property type="entry name" value="amidohydrolases"/>
    <property type="match status" value="1"/>
</dbReference>
<proteinExistence type="predicted"/>
<evidence type="ECO:0000313" key="4">
    <source>
        <dbReference type="Proteomes" id="UP001499843"/>
    </source>
</evidence>
<organism evidence="3 4">
    <name type="scientific">Nonomuraea monospora</name>
    <dbReference type="NCBI Taxonomy" id="568818"/>
    <lineage>
        <taxon>Bacteria</taxon>
        <taxon>Bacillati</taxon>
        <taxon>Actinomycetota</taxon>
        <taxon>Actinomycetes</taxon>
        <taxon>Streptosporangiales</taxon>
        <taxon>Streptosporangiaceae</taxon>
        <taxon>Nonomuraea</taxon>
    </lineage>
</organism>
<dbReference type="Gene3D" id="3.40.630.10">
    <property type="entry name" value="Zn peptidases"/>
    <property type="match status" value="1"/>
</dbReference>
<evidence type="ECO:0000313" key="3">
    <source>
        <dbReference type="EMBL" id="GAA2212574.1"/>
    </source>
</evidence>
<comment type="caution">
    <text evidence="3">The sequence shown here is derived from an EMBL/GenBank/DDBJ whole genome shotgun (WGS) entry which is preliminary data.</text>
</comment>
<evidence type="ECO:0000256" key="1">
    <source>
        <dbReference type="SAM" id="MobiDB-lite"/>
    </source>
</evidence>
<dbReference type="SUPFAM" id="SSF53187">
    <property type="entry name" value="Zn-dependent exopeptidases"/>
    <property type="match status" value="1"/>
</dbReference>
<dbReference type="RefSeq" id="WP_344487211.1">
    <property type="nucleotide sequence ID" value="NZ_BAAAQX010000027.1"/>
</dbReference>
<dbReference type="InterPro" id="IPR011650">
    <property type="entry name" value="Peptidase_M20_dimer"/>
</dbReference>
<dbReference type="InterPro" id="IPR002933">
    <property type="entry name" value="Peptidase_M20"/>
</dbReference>
<dbReference type="SUPFAM" id="SSF55031">
    <property type="entry name" value="Bacterial exopeptidase dimerisation domain"/>
    <property type="match status" value="1"/>
</dbReference>
<accession>A0ABN3CSY0</accession>
<dbReference type="EMBL" id="BAAAQX010000027">
    <property type="protein sequence ID" value="GAA2212574.1"/>
    <property type="molecule type" value="Genomic_DNA"/>
</dbReference>
<dbReference type="PANTHER" id="PTHR11014">
    <property type="entry name" value="PEPTIDASE M20 FAMILY MEMBER"/>
    <property type="match status" value="1"/>
</dbReference>
<dbReference type="InterPro" id="IPR036264">
    <property type="entry name" value="Bact_exopeptidase_dim_dom"/>
</dbReference>
<dbReference type="Pfam" id="PF07687">
    <property type="entry name" value="M20_dimer"/>
    <property type="match status" value="1"/>
</dbReference>
<dbReference type="Proteomes" id="UP001499843">
    <property type="component" value="Unassembled WGS sequence"/>
</dbReference>
<sequence>MTTGTEDLADLYRDLHRHPELPFQETRTAGLAADRLRAAGFEVHTGIGGTGVAGVLRNGDGPTVALRADMDALPVAEATGLPYASTATARDDQGRELPVMHACGHDMHVTCLAGAAAELAAGREGWRGTLVALFQPAEEIAGGARAMVDDGLLDLFDRPDVVLGQHVFPNPAGQVLISPGEVLAAADSIEVRLFGRGGHGSQPERTVDPVVLAAATVMRLQTVVSREVSPFERAVLTVAQINAGHKENVIADEARITINLRSFSPQVRRTLLDGVERVVRAEAQASGAPRPPELRTLHSFPLTTNDPDATARVRRALTARLGAGRVSDMAPLMGSEDFGVFGSAAGVPSVFWGLGSADPDRYERAEREGRLAEDMPGNHSPAFAPVIFPTLPTGVEALVAAALAWLAPEG</sequence>
<dbReference type="PIRSF" id="PIRSF005962">
    <property type="entry name" value="Pept_M20D_amidohydro"/>
    <property type="match status" value="1"/>
</dbReference>
<protein>
    <submittedName>
        <fullName evidence="3">Amidohydrolase</fullName>
    </submittedName>
</protein>
<dbReference type="Pfam" id="PF01546">
    <property type="entry name" value="Peptidase_M20"/>
    <property type="match status" value="1"/>
</dbReference>